<dbReference type="InterPro" id="IPR002386">
    <property type="entry name" value="Amicyanin/Pseudoazurin"/>
</dbReference>
<keyword evidence="5" id="KW-0249">Electron transport</keyword>
<comment type="subcellular location">
    <subcellularLocation>
        <location evidence="1">Periplasm</location>
    </subcellularLocation>
</comment>
<evidence type="ECO:0000256" key="9">
    <source>
        <dbReference type="SAM" id="SignalP"/>
    </source>
</evidence>
<reference evidence="11 12" key="1">
    <citation type="submission" date="2017-05" db="EMBL/GenBank/DDBJ databases">
        <authorList>
            <person name="Song R."/>
            <person name="Chenine A.L."/>
            <person name="Ruprecht R.M."/>
        </authorList>
    </citation>
    <scope>NUCLEOTIDE SEQUENCE [LARGE SCALE GENOMIC DNA]</scope>
    <source>
        <strain evidence="11 12">CECT 8489</strain>
    </source>
</reference>
<keyword evidence="6 8" id="KW-0186">Copper</keyword>
<dbReference type="RefSeq" id="WP_093975500.1">
    <property type="nucleotide sequence ID" value="NZ_FXXQ01000014.1"/>
</dbReference>
<dbReference type="GO" id="GO:0005507">
    <property type="term" value="F:copper ion binding"/>
    <property type="evidence" value="ECO:0007669"/>
    <property type="project" value="UniProtKB-UniRule"/>
</dbReference>
<dbReference type="GO" id="GO:0009055">
    <property type="term" value="F:electron transfer activity"/>
    <property type="evidence" value="ECO:0007669"/>
    <property type="project" value="InterPro"/>
</dbReference>
<keyword evidence="12" id="KW-1185">Reference proteome</keyword>
<evidence type="ECO:0000256" key="4">
    <source>
        <dbReference type="ARBA" id="ARBA00022764"/>
    </source>
</evidence>
<dbReference type="InterPro" id="IPR008972">
    <property type="entry name" value="Cupredoxin"/>
</dbReference>
<dbReference type="NCBIfam" id="TIGR02375">
    <property type="entry name" value="pseudoazurin"/>
    <property type="match status" value="1"/>
</dbReference>
<evidence type="ECO:0000256" key="5">
    <source>
        <dbReference type="ARBA" id="ARBA00022982"/>
    </source>
</evidence>
<feature type="chain" id="PRO_5012104843" description="Pseudoazurin" evidence="9">
    <location>
        <begin position="22"/>
        <end position="144"/>
    </location>
</feature>
<dbReference type="PRINTS" id="PR00155">
    <property type="entry name" value="AMICYANIN"/>
</dbReference>
<keyword evidence="2" id="KW-0813">Transport</keyword>
<evidence type="ECO:0000259" key="10">
    <source>
        <dbReference type="Pfam" id="PF00127"/>
    </source>
</evidence>
<protein>
    <recommendedName>
        <fullName evidence="7">Pseudoazurin</fullName>
    </recommendedName>
</protein>
<evidence type="ECO:0000256" key="8">
    <source>
        <dbReference type="PIRSR" id="PIRSR602386-1"/>
    </source>
</evidence>
<dbReference type="SUPFAM" id="SSF49503">
    <property type="entry name" value="Cupredoxins"/>
    <property type="match status" value="1"/>
</dbReference>
<evidence type="ECO:0000313" key="12">
    <source>
        <dbReference type="Proteomes" id="UP000201838"/>
    </source>
</evidence>
<dbReference type="GO" id="GO:0042597">
    <property type="term" value="C:periplasmic space"/>
    <property type="evidence" value="ECO:0007669"/>
    <property type="project" value="UniProtKB-SubCell"/>
</dbReference>
<evidence type="ECO:0000256" key="2">
    <source>
        <dbReference type="ARBA" id="ARBA00022448"/>
    </source>
</evidence>
<sequence>MFPKLVVATGLAVMMASSAMAETFEIQMLNKGSDGSPMVFEPAYVKLMPGDTLKFVAADRGHNAESIKDRSPEGSGEFKGKINEEIEVTFEVEGWYAIQCKPHFAMGMVMAVEVGDADVPEDFLEGRLPRRAKDRLEAAIASAQ</sequence>
<feature type="binding site" evidence="8">
    <location>
        <position position="100"/>
    </location>
    <ligand>
        <name>Cu cation</name>
        <dbReference type="ChEBI" id="CHEBI:23378"/>
    </ligand>
</feature>
<proteinExistence type="predicted"/>
<feature type="binding site" evidence="8">
    <location>
        <position position="62"/>
    </location>
    <ligand>
        <name>Cu cation</name>
        <dbReference type="ChEBI" id="CHEBI:23378"/>
    </ligand>
</feature>
<dbReference type="PRINTS" id="PR00156">
    <property type="entry name" value="COPPERBLUE"/>
</dbReference>
<dbReference type="EMBL" id="FXXQ01000014">
    <property type="protein sequence ID" value="SMX25305.1"/>
    <property type="molecule type" value="Genomic_DNA"/>
</dbReference>
<feature type="domain" description="Blue (type 1) copper" evidence="10">
    <location>
        <begin position="27"/>
        <end position="114"/>
    </location>
</feature>
<comment type="cofactor">
    <cofactor evidence="8">
        <name>Cu cation</name>
        <dbReference type="ChEBI" id="CHEBI:23378"/>
    </cofactor>
    <text evidence="8">Binds 1 copper ion per subunit.</text>
</comment>
<organism evidence="11 12">
    <name type="scientific">Boseongicola aestuarii</name>
    <dbReference type="NCBI Taxonomy" id="1470561"/>
    <lineage>
        <taxon>Bacteria</taxon>
        <taxon>Pseudomonadati</taxon>
        <taxon>Pseudomonadota</taxon>
        <taxon>Alphaproteobacteria</taxon>
        <taxon>Rhodobacterales</taxon>
        <taxon>Paracoccaceae</taxon>
        <taxon>Boseongicola</taxon>
    </lineage>
</organism>
<keyword evidence="4" id="KW-0574">Periplasm</keyword>
<accession>A0A238J577</accession>
<keyword evidence="9" id="KW-0732">Signal</keyword>
<dbReference type="InterPro" id="IPR001235">
    <property type="entry name" value="Copper_blue_Plastocyanin"/>
</dbReference>
<dbReference type="InterPro" id="IPR000923">
    <property type="entry name" value="BlueCu_1"/>
</dbReference>
<dbReference type="InterPro" id="IPR012745">
    <property type="entry name" value="Pseudoazurin"/>
</dbReference>
<evidence type="ECO:0000256" key="7">
    <source>
        <dbReference type="NCBIfam" id="TIGR02375"/>
    </source>
</evidence>
<evidence type="ECO:0000313" key="11">
    <source>
        <dbReference type="EMBL" id="SMX25305.1"/>
    </source>
</evidence>
<evidence type="ECO:0000256" key="6">
    <source>
        <dbReference type="ARBA" id="ARBA00023008"/>
    </source>
</evidence>
<feature type="signal peptide" evidence="9">
    <location>
        <begin position="1"/>
        <end position="21"/>
    </location>
</feature>
<feature type="binding site" evidence="8">
    <location>
        <position position="108"/>
    </location>
    <ligand>
        <name>Cu cation</name>
        <dbReference type="ChEBI" id="CHEBI:23378"/>
    </ligand>
</feature>
<gene>
    <name evidence="11" type="ORF">BOA8489_03444</name>
</gene>
<evidence type="ECO:0000256" key="1">
    <source>
        <dbReference type="ARBA" id="ARBA00004418"/>
    </source>
</evidence>
<dbReference type="Pfam" id="PF00127">
    <property type="entry name" value="Copper-bind"/>
    <property type="match status" value="1"/>
</dbReference>
<dbReference type="AlphaFoldDB" id="A0A238J577"/>
<dbReference type="OrthoDB" id="7510199at2"/>
<keyword evidence="3 8" id="KW-0479">Metal-binding</keyword>
<dbReference type="Gene3D" id="2.60.40.420">
    <property type="entry name" value="Cupredoxins - blue copper proteins"/>
    <property type="match status" value="1"/>
</dbReference>
<feature type="binding site" evidence="8">
    <location>
        <position position="103"/>
    </location>
    <ligand>
        <name>Cu cation</name>
        <dbReference type="ChEBI" id="CHEBI:23378"/>
    </ligand>
</feature>
<evidence type="ECO:0000256" key="3">
    <source>
        <dbReference type="ARBA" id="ARBA00022723"/>
    </source>
</evidence>
<dbReference type="Proteomes" id="UP000201838">
    <property type="component" value="Unassembled WGS sequence"/>
</dbReference>
<name>A0A238J577_9RHOB</name>
<dbReference type="CDD" id="cd04218">
    <property type="entry name" value="Pseudoazurin"/>
    <property type="match status" value="1"/>
</dbReference>